<feature type="domain" description="AMP-binding enzyme C-terminal" evidence="2">
    <location>
        <begin position="22"/>
        <end position="94"/>
    </location>
</feature>
<dbReference type="GO" id="GO:0016874">
    <property type="term" value="F:ligase activity"/>
    <property type="evidence" value="ECO:0007669"/>
    <property type="project" value="UniProtKB-KW"/>
</dbReference>
<evidence type="ECO:0000313" key="3">
    <source>
        <dbReference type="EMBL" id="PPK60541.1"/>
    </source>
</evidence>
<accession>A0A2S6GB64</accession>
<dbReference type="GO" id="GO:0044550">
    <property type="term" value="P:secondary metabolite biosynthetic process"/>
    <property type="evidence" value="ECO:0007669"/>
    <property type="project" value="TreeGrafter"/>
</dbReference>
<dbReference type="GO" id="GO:0031177">
    <property type="term" value="F:phosphopantetheine binding"/>
    <property type="evidence" value="ECO:0007669"/>
    <property type="project" value="TreeGrafter"/>
</dbReference>
<dbReference type="AlphaFoldDB" id="A0A2S6GB64"/>
<evidence type="ECO:0000259" key="2">
    <source>
        <dbReference type="Pfam" id="PF13193"/>
    </source>
</evidence>
<organism evidence="3 4">
    <name type="scientific">Actinokineospora auranticolor</name>
    <dbReference type="NCBI Taxonomy" id="155976"/>
    <lineage>
        <taxon>Bacteria</taxon>
        <taxon>Bacillati</taxon>
        <taxon>Actinomycetota</taxon>
        <taxon>Actinomycetes</taxon>
        <taxon>Pseudonocardiales</taxon>
        <taxon>Pseudonocardiaceae</taxon>
        <taxon>Actinokineospora</taxon>
    </lineage>
</organism>
<name>A0A2S6GB64_9PSEU</name>
<dbReference type="SUPFAM" id="SSF56801">
    <property type="entry name" value="Acetyl-CoA synthetase-like"/>
    <property type="match status" value="1"/>
</dbReference>
<evidence type="ECO:0000256" key="1">
    <source>
        <dbReference type="ARBA" id="ARBA00022598"/>
    </source>
</evidence>
<gene>
    <name evidence="3" type="ORF">CLV40_1512</name>
</gene>
<sequence length="109" mass="11451">MVHLGRLDHQVKVRGYRVELGEIEAALRAHPGVVDAVVLAIPGDDGEVELVAACTGEVGDTDEVLTALSARLPAYMVPRTVAAFDLLPLNQNGKVDRKALGATLAGAVR</sequence>
<proteinExistence type="predicted"/>
<dbReference type="Pfam" id="PF13193">
    <property type="entry name" value="AMP-binding_C"/>
    <property type="match status" value="1"/>
</dbReference>
<keyword evidence="4" id="KW-1185">Reference proteome</keyword>
<dbReference type="Proteomes" id="UP000239203">
    <property type="component" value="Unassembled WGS sequence"/>
</dbReference>
<protein>
    <submittedName>
        <fullName evidence="3">AMP-binding enzyme</fullName>
    </submittedName>
</protein>
<dbReference type="PANTHER" id="PTHR45527:SF10">
    <property type="entry name" value="PYOCHELIN SYNTHASE PCHF"/>
    <property type="match status" value="1"/>
</dbReference>
<reference evidence="3 4" key="1">
    <citation type="submission" date="2018-02" db="EMBL/GenBank/DDBJ databases">
        <title>Genomic Encyclopedia of Archaeal and Bacterial Type Strains, Phase II (KMG-II): from individual species to whole genera.</title>
        <authorList>
            <person name="Goeker M."/>
        </authorList>
    </citation>
    <scope>NUCLEOTIDE SEQUENCE [LARGE SCALE GENOMIC DNA]</scope>
    <source>
        <strain evidence="3 4">YU 961-1</strain>
    </source>
</reference>
<dbReference type="PANTHER" id="PTHR45527">
    <property type="entry name" value="NONRIBOSOMAL PEPTIDE SYNTHETASE"/>
    <property type="match status" value="1"/>
</dbReference>
<keyword evidence="1" id="KW-0436">Ligase</keyword>
<evidence type="ECO:0000313" key="4">
    <source>
        <dbReference type="Proteomes" id="UP000239203"/>
    </source>
</evidence>
<dbReference type="Gene3D" id="3.30.300.30">
    <property type="match status" value="1"/>
</dbReference>
<dbReference type="GO" id="GO:0043041">
    <property type="term" value="P:amino acid activation for nonribosomal peptide biosynthetic process"/>
    <property type="evidence" value="ECO:0007669"/>
    <property type="project" value="TreeGrafter"/>
</dbReference>
<comment type="caution">
    <text evidence="3">The sequence shown here is derived from an EMBL/GenBank/DDBJ whole genome shotgun (WGS) entry which is preliminary data.</text>
</comment>
<dbReference type="RefSeq" id="WP_104483663.1">
    <property type="nucleotide sequence ID" value="NZ_CP154825.1"/>
</dbReference>
<dbReference type="GO" id="GO:0000036">
    <property type="term" value="F:acyl carrier activity"/>
    <property type="evidence" value="ECO:0007669"/>
    <property type="project" value="TreeGrafter"/>
</dbReference>
<dbReference type="GO" id="GO:0005737">
    <property type="term" value="C:cytoplasm"/>
    <property type="evidence" value="ECO:0007669"/>
    <property type="project" value="TreeGrafter"/>
</dbReference>
<dbReference type="OrthoDB" id="3243414at2"/>
<dbReference type="InterPro" id="IPR045851">
    <property type="entry name" value="AMP-bd_C_sf"/>
</dbReference>
<dbReference type="EMBL" id="PTIX01000051">
    <property type="protein sequence ID" value="PPK60541.1"/>
    <property type="molecule type" value="Genomic_DNA"/>
</dbReference>
<dbReference type="InterPro" id="IPR025110">
    <property type="entry name" value="AMP-bd_C"/>
</dbReference>